<evidence type="ECO:0000313" key="2">
    <source>
        <dbReference type="EMBL" id="KAK8548178.1"/>
    </source>
</evidence>
<comment type="caution">
    <text evidence="2">The sequence shown here is derived from an EMBL/GenBank/DDBJ whole genome shotgun (WGS) entry which is preliminary data.</text>
</comment>
<sequence length="168" mass="19347">MTGQPSHPAGGPPALFDNEAVEECYHRVVAHKNLWEEQGFKSDDDLDYYRLEMVIYKRLNDLGWLKFGRQPARANINWKREFYAHYTTSENTVVYVRGKLVPADATAINEIMDLPSYKPSIYDLIEALEDIDYNIIKDQLCLPGTDWNITGKNLDTISRPNLLPEVKL</sequence>
<gene>
    <name evidence="2" type="ORF">V6N12_061096</name>
</gene>
<feature type="domain" description="Putative plant transposon protein" evidence="1">
    <location>
        <begin position="62"/>
        <end position="167"/>
    </location>
</feature>
<dbReference type="Pfam" id="PF20167">
    <property type="entry name" value="Transposase_32"/>
    <property type="match status" value="1"/>
</dbReference>
<dbReference type="InterPro" id="IPR046796">
    <property type="entry name" value="Transposase_32_dom"/>
</dbReference>
<evidence type="ECO:0000259" key="1">
    <source>
        <dbReference type="Pfam" id="PF20167"/>
    </source>
</evidence>
<dbReference type="EMBL" id="JBBPBM010000021">
    <property type="protein sequence ID" value="KAK8548178.1"/>
    <property type="molecule type" value="Genomic_DNA"/>
</dbReference>
<proteinExistence type="predicted"/>
<reference evidence="2 3" key="1">
    <citation type="journal article" date="2024" name="G3 (Bethesda)">
        <title>Genome assembly of Hibiscus sabdariffa L. provides insights into metabolisms of medicinal natural products.</title>
        <authorList>
            <person name="Kim T."/>
        </authorList>
    </citation>
    <scope>NUCLEOTIDE SEQUENCE [LARGE SCALE GENOMIC DNA]</scope>
    <source>
        <strain evidence="2">TK-2024</strain>
        <tissue evidence="2">Old leaves</tissue>
    </source>
</reference>
<name>A0ABR2DW21_9ROSI</name>
<accession>A0ABR2DW21</accession>
<protein>
    <recommendedName>
        <fullName evidence="1">Putative plant transposon protein domain-containing protein</fullName>
    </recommendedName>
</protein>
<keyword evidence="3" id="KW-1185">Reference proteome</keyword>
<dbReference type="Proteomes" id="UP001472677">
    <property type="component" value="Unassembled WGS sequence"/>
</dbReference>
<organism evidence="2 3">
    <name type="scientific">Hibiscus sabdariffa</name>
    <name type="common">roselle</name>
    <dbReference type="NCBI Taxonomy" id="183260"/>
    <lineage>
        <taxon>Eukaryota</taxon>
        <taxon>Viridiplantae</taxon>
        <taxon>Streptophyta</taxon>
        <taxon>Embryophyta</taxon>
        <taxon>Tracheophyta</taxon>
        <taxon>Spermatophyta</taxon>
        <taxon>Magnoliopsida</taxon>
        <taxon>eudicotyledons</taxon>
        <taxon>Gunneridae</taxon>
        <taxon>Pentapetalae</taxon>
        <taxon>rosids</taxon>
        <taxon>malvids</taxon>
        <taxon>Malvales</taxon>
        <taxon>Malvaceae</taxon>
        <taxon>Malvoideae</taxon>
        <taxon>Hibiscus</taxon>
    </lineage>
</organism>
<evidence type="ECO:0000313" key="3">
    <source>
        <dbReference type="Proteomes" id="UP001472677"/>
    </source>
</evidence>